<accession>A0A4R1BUR0</accession>
<evidence type="ECO:0000313" key="3">
    <source>
        <dbReference type="Proteomes" id="UP000295453"/>
    </source>
</evidence>
<dbReference type="GO" id="GO:0004519">
    <property type="term" value="F:endonuclease activity"/>
    <property type="evidence" value="ECO:0007669"/>
    <property type="project" value="InterPro"/>
</dbReference>
<organism evidence="2 3">
    <name type="scientific">Nocardioides jejuensis</name>
    <dbReference type="NCBI Taxonomy" id="2502782"/>
    <lineage>
        <taxon>Bacteria</taxon>
        <taxon>Bacillati</taxon>
        <taxon>Actinomycetota</taxon>
        <taxon>Actinomycetes</taxon>
        <taxon>Propionibacteriales</taxon>
        <taxon>Nocardioidaceae</taxon>
        <taxon>Nocardioides</taxon>
    </lineage>
</organism>
<evidence type="ECO:0000313" key="2">
    <source>
        <dbReference type="EMBL" id="TCJ21670.1"/>
    </source>
</evidence>
<dbReference type="GO" id="GO:0008270">
    <property type="term" value="F:zinc ion binding"/>
    <property type="evidence" value="ECO:0007669"/>
    <property type="project" value="InterPro"/>
</dbReference>
<dbReference type="InterPro" id="IPR003615">
    <property type="entry name" value="HNH_nuc"/>
</dbReference>
<dbReference type="Proteomes" id="UP000295453">
    <property type="component" value="Unassembled WGS sequence"/>
</dbReference>
<dbReference type="GO" id="GO:0003676">
    <property type="term" value="F:nucleic acid binding"/>
    <property type="evidence" value="ECO:0007669"/>
    <property type="project" value="InterPro"/>
</dbReference>
<dbReference type="CDD" id="cd00085">
    <property type="entry name" value="HNHc"/>
    <property type="match status" value="1"/>
</dbReference>
<comment type="caution">
    <text evidence="2">The sequence shown here is derived from an EMBL/GenBank/DDBJ whole genome shotgun (WGS) entry which is preliminary data.</text>
</comment>
<dbReference type="SMART" id="SM00507">
    <property type="entry name" value="HNHc"/>
    <property type="match status" value="1"/>
</dbReference>
<sequence length="276" mass="30301">MRYLGVPDFDAVDVFEQTLGRMKSGNLLSRMRASMIEIAENDIRYSNAAQQALSCEPDFTLSGVKNGEMATHYNTRFARLGSAGRPTYDRLKLEAGGRCPFCGHRPPATLDHYLPKERHGALAVNPSNLVAACRDCNSVKASHHPADRVQELLHPYFDDFSDVTWLCADVVRTEAGCAVTFAARPAPGMSALDASRVTHHFERLRLGPDYAALAANELAGVLHQFRVLVVAAGPAAVADELRDRAVSWAARERNCWQTALYRALADSADYHADPFA</sequence>
<feature type="domain" description="HNH nuclease" evidence="1">
    <location>
        <begin position="87"/>
        <end position="138"/>
    </location>
</feature>
<reference evidence="2 3" key="1">
    <citation type="submission" date="2019-03" db="EMBL/GenBank/DDBJ databases">
        <authorList>
            <person name="Kim M.K.M."/>
        </authorList>
    </citation>
    <scope>NUCLEOTIDE SEQUENCE [LARGE SCALE GENOMIC DNA]</scope>
    <source>
        <strain evidence="2 3">18JY15-6</strain>
    </source>
</reference>
<dbReference type="OrthoDB" id="9802901at2"/>
<keyword evidence="3" id="KW-1185">Reference proteome</keyword>
<dbReference type="EMBL" id="SJZJ01000031">
    <property type="protein sequence ID" value="TCJ21670.1"/>
    <property type="molecule type" value="Genomic_DNA"/>
</dbReference>
<dbReference type="InterPro" id="IPR002711">
    <property type="entry name" value="HNH"/>
</dbReference>
<protein>
    <recommendedName>
        <fullName evidence="1">HNH nuclease domain-containing protein</fullName>
    </recommendedName>
</protein>
<dbReference type="AlphaFoldDB" id="A0A4R1BUR0"/>
<gene>
    <name evidence="2" type="ORF">EPD65_14680</name>
</gene>
<dbReference type="Gene3D" id="1.10.30.50">
    <property type="match status" value="1"/>
</dbReference>
<dbReference type="Pfam" id="PF01844">
    <property type="entry name" value="HNH"/>
    <property type="match status" value="1"/>
</dbReference>
<evidence type="ECO:0000259" key="1">
    <source>
        <dbReference type="SMART" id="SM00507"/>
    </source>
</evidence>
<name>A0A4R1BUR0_9ACTN</name>
<proteinExistence type="predicted"/>
<dbReference type="RefSeq" id="WP_131585452.1">
    <property type="nucleotide sequence ID" value="NZ_SJZJ01000031.1"/>
</dbReference>